<reference evidence="2 3" key="1">
    <citation type="submission" date="2020-06" db="EMBL/GenBank/DDBJ databases">
        <title>Sulfitobacter algicola sp. nov., isolated from green algae.</title>
        <authorList>
            <person name="Wang C."/>
        </authorList>
    </citation>
    <scope>NUCLEOTIDE SEQUENCE [LARGE SCALE GENOMIC DNA]</scope>
    <source>
        <strain evidence="2 3">1151</strain>
    </source>
</reference>
<keyword evidence="3" id="KW-1185">Reference proteome</keyword>
<evidence type="ECO:0000313" key="2">
    <source>
        <dbReference type="EMBL" id="NSX54225.1"/>
    </source>
</evidence>
<protein>
    <submittedName>
        <fullName evidence="2">DUF1127 domain-containing protein</fullName>
    </submittedName>
</protein>
<feature type="domain" description="YjiS-like" evidence="1">
    <location>
        <begin position="22"/>
        <end position="57"/>
    </location>
</feature>
<organism evidence="2 3">
    <name type="scientific">Parasulfitobacter algicola</name>
    <dbReference type="NCBI Taxonomy" id="2614809"/>
    <lineage>
        <taxon>Bacteria</taxon>
        <taxon>Pseudomonadati</taxon>
        <taxon>Pseudomonadota</taxon>
        <taxon>Alphaproteobacteria</taxon>
        <taxon>Rhodobacterales</taxon>
        <taxon>Roseobacteraceae</taxon>
        <taxon>Parasulfitobacter</taxon>
    </lineage>
</organism>
<evidence type="ECO:0000259" key="1">
    <source>
        <dbReference type="Pfam" id="PF06568"/>
    </source>
</evidence>
<dbReference type="Pfam" id="PF06568">
    <property type="entry name" value="YjiS-like"/>
    <property type="match status" value="1"/>
</dbReference>
<sequence length="73" mass="7802">MAVLETTPVSGKPRLGNFAVNLFAAIMSWHDARATRKALSKLSARELNDIGIGAGDIDRISVALKKQVIIGLN</sequence>
<name>A0ABX2INU5_9RHOB</name>
<gene>
    <name evidence="2" type="ORF">HRQ87_05380</name>
</gene>
<evidence type="ECO:0000313" key="3">
    <source>
        <dbReference type="Proteomes" id="UP000777935"/>
    </source>
</evidence>
<comment type="caution">
    <text evidence="2">The sequence shown here is derived from an EMBL/GenBank/DDBJ whole genome shotgun (WGS) entry which is preliminary data.</text>
</comment>
<dbReference type="RefSeq" id="WP_174136019.1">
    <property type="nucleotide sequence ID" value="NZ_JABUFE010000002.1"/>
</dbReference>
<dbReference type="Proteomes" id="UP000777935">
    <property type="component" value="Unassembled WGS sequence"/>
</dbReference>
<proteinExistence type="predicted"/>
<dbReference type="EMBL" id="JABUFE010000002">
    <property type="protein sequence ID" value="NSX54225.1"/>
    <property type="molecule type" value="Genomic_DNA"/>
</dbReference>
<dbReference type="InterPro" id="IPR009506">
    <property type="entry name" value="YjiS-like"/>
</dbReference>
<accession>A0ABX2INU5</accession>